<dbReference type="AlphaFoldDB" id="A0A8E2JYJ8"/>
<accession>A0A8E2JYJ8</accession>
<proteinExistence type="predicted"/>
<gene>
    <name evidence="1" type="ORF">AOQ84DRAFT_351778</name>
</gene>
<sequence>MRMTFNLNNTHVHNAQDCLILTPSTTAVITYQGSSGSIFSPDQSKMWTPVIEGSWNVSSIDYRPGGNGTAVIQGYDIT</sequence>
<reference evidence="1 2" key="1">
    <citation type="journal article" date="2016" name="Nat. Commun.">
        <title>Ectomycorrhizal ecology is imprinted in the genome of the dominant symbiotic fungus Cenococcum geophilum.</title>
        <authorList>
            <consortium name="DOE Joint Genome Institute"/>
            <person name="Peter M."/>
            <person name="Kohler A."/>
            <person name="Ohm R.A."/>
            <person name="Kuo A."/>
            <person name="Krutzmann J."/>
            <person name="Morin E."/>
            <person name="Arend M."/>
            <person name="Barry K.W."/>
            <person name="Binder M."/>
            <person name="Choi C."/>
            <person name="Clum A."/>
            <person name="Copeland A."/>
            <person name="Grisel N."/>
            <person name="Haridas S."/>
            <person name="Kipfer T."/>
            <person name="LaButti K."/>
            <person name="Lindquist E."/>
            <person name="Lipzen A."/>
            <person name="Maire R."/>
            <person name="Meier B."/>
            <person name="Mihaltcheva S."/>
            <person name="Molinier V."/>
            <person name="Murat C."/>
            <person name="Poggeler S."/>
            <person name="Quandt C.A."/>
            <person name="Sperisen C."/>
            <person name="Tritt A."/>
            <person name="Tisserant E."/>
            <person name="Crous P.W."/>
            <person name="Henrissat B."/>
            <person name="Nehls U."/>
            <person name="Egli S."/>
            <person name="Spatafora J.W."/>
            <person name="Grigoriev I.V."/>
            <person name="Martin F.M."/>
        </authorList>
    </citation>
    <scope>NUCLEOTIDE SEQUENCE [LARGE SCALE GENOMIC DNA]</scope>
    <source>
        <strain evidence="1 2">CBS 207.34</strain>
    </source>
</reference>
<dbReference type="Proteomes" id="UP000250140">
    <property type="component" value="Unassembled WGS sequence"/>
</dbReference>
<evidence type="ECO:0000313" key="1">
    <source>
        <dbReference type="EMBL" id="OCL13877.1"/>
    </source>
</evidence>
<dbReference type="EMBL" id="KV748658">
    <property type="protein sequence ID" value="OCL13877.1"/>
    <property type="molecule type" value="Genomic_DNA"/>
</dbReference>
<protein>
    <submittedName>
        <fullName evidence="1">Uncharacterized protein</fullName>
    </submittedName>
</protein>
<name>A0A8E2JYJ8_9PEZI</name>
<evidence type="ECO:0000313" key="2">
    <source>
        <dbReference type="Proteomes" id="UP000250140"/>
    </source>
</evidence>
<organism evidence="1 2">
    <name type="scientific">Glonium stellatum</name>
    <dbReference type="NCBI Taxonomy" id="574774"/>
    <lineage>
        <taxon>Eukaryota</taxon>
        <taxon>Fungi</taxon>
        <taxon>Dikarya</taxon>
        <taxon>Ascomycota</taxon>
        <taxon>Pezizomycotina</taxon>
        <taxon>Dothideomycetes</taxon>
        <taxon>Pleosporomycetidae</taxon>
        <taxon>Gloniales</taxon>
        <taxon>Gloniaceae</taxon>
        <taxon>Glonium</taxon>
    </lineage>
</organism>
<keyword evidence="2" id="KW-1185">Reference proteome</keyword>